<dbReference type="AlphaFoldDB" id="A0AAE3WF97"/>
<feature type="signal peptide" evidence="2">
    <location>
        <begin position="1"/>
        <end position="27"/>
    </location>
</feature>
<evidence type="ECO:0000256" key="2">
    <source>
        <dbReference type="SAM" id="SignalP"/>
    </source>
</evidence>
<dbReference type="EMBL" id="JANHAX010000003">
    <property type="protein sequence ID" value="MDQ2090568.1"/>
    <property type="molecule type" value="Genomic_DNA"/>
</dbReference>
<protein>
    <recommendedName>
        <fullName evidence="5">Secreted protein</fullName>
    </recommendedName>
</protein>
<organism evidence="3 4">
    <name type="scientific">Marimonas arenosa</name>
    <dbReference type="NCBI Taxonomy" id="1795305"/>
    <lineage>
        <taxon>Bacteria</taxon>
        <taxon>Pseudomonadati</taxon>
        <taxon>Pseudomonadota</taxon>
        <taxon>Alphaproteobacteria</taxon>
        <taxon>Rhodobacterales</taxon>
        <taxon>Paracoccaceae</taxon>
        <taxon>Marimonas</taxon>
    </lineage>
</organism>
<feature type="compositionally biased region" description="Basic and acidic residues" evidence="1">
    <location>
        <begin position="246"/>
        <end position="262"/>
    </location>
</feature>
<comment type="caution">
    <text evidence="3">The sequence shown here is derived from an EMBL/GenBank/DDBJ whole genome shotgun (WGS) entry which is preliminary data.</text>
</comment>
<dbReference type="Proteomes" id="UP001226762">
    <property type="component" value="Unassembled WGS sequence"/>
</dbReference>
<feature type="compositionally biased region" description="Basic and acidic residues" evidence="1">
    <location>
        <begin position="191"/>
        <end position="201"/>
    </location>
</feature>
<feature type="region of interest" description="Disordered" evidence="1">
    <location>
        <begin position="127"/>
        <end position="152"/>
    </location>
</feature>
<accession>A0AAE3WF97</accession>
<evidence type="ECO:0000313" key="4">
    <source>
        <dbReference type="Proteomes" id="UP001226762"/>
    </source>
</evidence>
<evidence type="ECO:0000313" key="3">
    <source>
        <dbReference type="EMBL" id="MDQ2090568.1"/>
    </source>
</evidence>
<feature type="compositionally biased region" description="Basic and acidic residues" evidence="1">
    <location>
        <begin position="216"/>
        <end position="230"/>
    </location>
</feature>
<feature type="compositionally biased region" description="Polar residues" evidence="1">
    <location>
        <begin position="203"/>
        <end position="215"/>
    </location>
</feature>
<sequence>MTKPSFNLKHAAMITLFLATLPDTAQAERVVVRSGEHDDFSRLTLALPRALPWALDSDGTKARLSLSNINADFDLSGAFRRLSAGRITDLAPGTGESTLAISMSCACEIEVSRYGADLLVVDIRGTPGSVPAPDSQPEPKAETRANAGTVIPPDPVAPAAIASRHLFPFEPARTSAEMPLTFGPMIATASAEHRSSTRDSEPETGSTLETGSDTDPLTRMKRLSEAEQRLAEQLSRAVSQGLVNPKDPRLPDIPERTAETAHQRHPPAADHSAPATPPATPGLNLRAQTSADRDFSVLLAALPQTGNGETCLTDADLDITAWAGDAPFGEQVGRLRGALVGEFDRPNPEAARKLVKLYIHYGFGAEALQVLRVSALTGDGTMVLKSMAEIMEFGHATGPGPLSNQVDCDSHAALWAVLSHADLPEEARPNGAAILRAINTLPPQIRGLVGPMASERLLAAHFEDLAAQVLAIVARGQDTPDPRFNMADARVQLAEGDIDAAGAALDGVVASNTDQAPRALITLIDTRLDAGLPVDIQTAALAGAYAQEYRSDPLGAELKRAHVLALAEAGDYDTAFRELALFTAAHEPGESRNVRSHVMAALAGDAGDVSFLKHALDPSVADRLDLSIASANGVARRLIDLGFAAEASAFLLADAEGAEGRKRQLLRARAALLLEEPRRAEAALFGLTGPDADLLRAEARAMIGDHDSARQLFADLGRQDDMVAEAWLGAHWDTLRDADDPLWQEAARMATTPAPEAAADTPGVLAKNRTLIEESVAARATMSDLLTRLSLDAAPPAEE</sequence>
<gene>
    <name evidence="3" type="ORF">NO357_11715</name>
</gene>
<feature type="chain" id="PRO_5041993780" description="Secreted protein" evidence="2">
    <location>
        <begin position="28"/>
        <end position="799"/>
    </location>
</feature>
<evidence type="ECO:0000256" key="1">
    <source>
        <dbReference type="SAM" id="MobiDB-lite"/>
    </source>
</evidence>
<dbReference type="RefSeq" id="WP_306735843.1">
    <property type="nucleotide sequence ID" value="NZ_JANHAX010000003.1"/>
</dbReference>
<keyword evidence="4" id="KW-1185">Reference proteome</keyword>
<evidence type="ECO:0008006" key="5">
    <source>
        <dbReference type="Google" id="ProtNLM"/>
    </source>
</evidence>
<reference evidence="3" key="1">
    <citation type="submission" date="2022-07" db="EMBL/GenBank/DDBJ databases">
        <authorList>
            <person name="Otstavnykh N."/>
            <person name="Isaeva M."/>
            <person name="Bystritskaya E."/>
        </authorList>
    </citation>
    <scope>NUCLEOTIDE SEQUENCE</scope>
    <source>
        <strain evidence="3">KCTC 52189</strain>
    </source>
</reference>
<keyword evidence="2" id="KW-0732">Signal</keyword>
<reference evidence="3" key="2">
    <citation type="submission" date="2023-02" db="EMBL/GenBank/DDBJ databases">
        <title>'Rhodoalgimonas zhirmunskyi' gen. nov., isolated from a red alga.</title>
        <authorList>
            <person name="Nedashkovskaya O.I."/>
            <person name="Otstavnykh N.Y."/>
            <person name="Bystritskaya E.P."/>
            <person name="Balabanova L.A."/>
            <person name="Isaeva M.P."/>
        </authorList>
    </citation>
    <scope>NUCLEOTIDE SEQUENCE</scope>
    <source>
        <strain evidence="3">KCTC 52189</strain>
    </source>
</reference>
<feature type="region of interest" description="Disordered" evidence="1">
    <location>
        <begin position="190"/>
        <end position="282"/>
    </location>
</feature>
<name>A0AAE3WF97_9RHOB</name>
<proteinExistence type="predicted"/>